<evidence type="ECO:0000259" key="8">
    <source>
        <dbReference type="Pfam" id="PF12213"/>
    </source>
</evidence>
<dbReference type="PIRSF" id="PIRSF000799">
    <property type="entry name" value="DNA_pol_eps_2"/>
    <property type="match status" value="1"/>
</dbReference>
<dbReference type="PANTHER" id="PTHR12708:SF0">
    <property type="entry name" value="DNA POLYMERASE EPSILON SUBUNIT 2"/>
    <property type="match status" value="1"/>
</dbReference>
<dbReference type="PANTHER" id="PTHR12708">
    <property type="entry name" value="DNA POLYMERASE EPSILON SUBUNIT B"/>
    <property type="match status" value="1"/>
</dbReference>
<dbReference type="AlphaFoldDB" id="A0AAN9V7U4"/>
<dbReference type="EMBL" id="JAZDUA010000662">
    <property type="protein sequence ID" value="KAK7790122.1"/>
    <property type="molecule type" value="Genomic_DNA"/>
</dbReference>
<comment type="subcellular location">
    <subcellularLocation>
        <location evidence="1 6">Nucleus</location>
    </subcellularLocation>
</comment>
<dbReference type="GO" id="GO:0003677">
    <property type="term" value="F:DNA binding"/>
    <property type="evidence" value="ECO:0007669"/>
    <property type="project" value="UniProtKB-UniRule"/>
</dbReference>
<dbReference type="Gene3D" id="3.60.21.60">
    <property type="match status" value="1"/>
</dbReference>
<evidence type="ECO:0000259" key="7">
    <source>
        <dbReference type="Pfam" id="PF04042"/>
    </source>
</evidence>
<dbReference type="Pfam" id="PF04042">
    <property type="entry name" value="DNA_pol_E_B"/>
    <property type="match status" value="1"/>
</dbReference>
<dbReference type="Pfam" id="PF12213">
    <property type="entry name" value="Dpoe2NT"/>
    <property type="match status" value="1"/>
</dbReference>
<evidence type="ECO:0000256" key="6">
    <source>
        <dbReference type="PIRNR" id="PIRNR000799"/>
    </source>
</evidence>
<comment type="similarity">
    <text evidence="2 6">Belongs to the DNA polymerase epsilon subunit B family.</text>
</comment>
<dbReference type="InterPro" id="IPR007185">
    <property type="entry name" value="DNA_pol_a/d/e_bsu"/>
</dbReference>
<feature type="domain" description="DNA polymerase epsilon subunit B N-terminal" evidence="8">
    <location>
        <begin position="3"/>
        <end position="74"/>
    </location>
</feature>
<sequence>MSNLRKTVVSVFKFHGFTLKEDACKFLTEQLDPFKDNESEIDDWLNKIIEVLQNKSLEVACVRKEDIESVLNDCAKSLVDCVESVVSVINAFEIPRFYFSIERKKFMPVTSGKEIKLFDSAYRKSFLYRERYTILLHRTSRHEVFAPAAMGLSGNRGTKKGSLHTVEYFLSSSKRIDSCVCLGLLAKFQENQFFLEDPTGILKLDISEAKYQAGLYTENCFVLVEGFYEDSVFHVNSIGLPPAETSKSSYTHFNNVNVFGGPSPVSLKTSSKLLKYEKDNPDDMIVFISDVWLDDRKVMDKLWALFRGYSEVPPVAFVLMGNFLSSQYRNFQSQTLKSKFKALADELVAFPELINKSKFIFVPGPVDCGAVNILPRPPLPEWVTEEFRKVIPSAVFTTNPCRIQYCTKEIVVIREDIVTKMCRNTINFPTAGNIHDHFGKTIVCQAHLAPLPLNVCPMYWSYDTALRLFPLPDLVVTGDKFAPFTTQFMECQIINPGSFARCDFSFKVYVPAQQQVEDSQIPDE</sequence>
<proteinExistence type="inferred from homology"/>
<dbReference type="Proteomes" id="UP001378592">
    <property type="component" value="Unassembled WGS sequence"/>
</dbReference>
<keyword evidence="10" id="KW-1185">Reference proteome</keyword>
<dbReference type="InterPro" id="IPR016266">
    <property type="entry name" value="POLE2"/>
</dbReference>
<evidence type="ECO:0000313" key="10">
    <source>
        <dbReference type="Proteomes" id="UP001378592"/>
    </source>
</evidence>
<keyword evidence="5 6" id="KW-0539">Nucleus</keyword>
<dbReference type="InterPro" id="IPR024639">
    <property type="entry name" value="DNA_pol_e_bsu_N"/>
</dbReference>
<keyword evidence="3 6" id="KW-0235">DNA replication</keyword>
<dbReference type="GO" id="GO:0042276">
    <property type="term" value="P:error-prone translesion synthesis"/>
    <property type="evidence" value="ECO:0007669"/>
    <property type="project" value="TreeGrafter"/>
</dbReference>
<gene>
    <name evidence="9" type="ORF">R5R35_006489</name>
</gene>
<dbReference type="Gene3D" id="1.10.8.60">
    <property type="match status" value="1"/>
</dbReference>
<protein>
    <recommendedName>
        <fullName evidence="6">DNA polymerase epsilon subunit</fullName>
    </recommendedName>
    <alternativeName>
        <fullName evidence="6">DNA polymerase II subunit 2</fullName>
    </alternativeName>
</protein>
<feature type="domain" description="DNA polymerase alpha/delta/epsilon subunit B" evidence="7">
    <location>
        <begin position="285"/>
        <end position="486"/>
    </location>
</feature>
<evidence type="ECO:0000256" key="3">
    <source>
        <dbReference type="ARBA" id="ARBA00022705"/>
    </source>
</evidence>
<evidence type="ECO:0000256" key="2">
    <source>
        <dbReference type="ARBA" id="ARBA00009560"/>
    </source>
</evidence>
<evidence type="ECO:0000256" key="4">
    <source>
        <dbReference type="ARBA" id="ARBA00023125"/>
    </source>
</evidence>
<evidence type="ECO:0000256" key="1">
    <source>
        <dbReference type="ARBA" id="ARBA00004123"/>
    </source>
</evidence>
<keyword evidence="4 6" id="KW-0238">DNA-binding</keyword>
<accession>A0AAN9V7U4</accession>
<dbReference type="GO" id="GO:0008622">
    <property type="term" value="C:epsilon DNA polymerase complex"/>
    <property type="evidence" value="ECO:0007669"/>
    <property type="project" value="UniProtKB-UniRule"/>
</dbReference>
<comment type="function">
    <text evidence="6">Participates in DNA repair and in chromosomal DNA replication.</text>
</comment>
<evidence type="ECO:0000313" key="9">
    <source>
        <dbReference type="EMBL" id="KAK7790122.1"/>
    </source>
</evidence>
<reference evidence="9 10" key="1">
    <citation type="submission" date="2024-03" db="EMBL/GenBank/DDBJ databases">
        <title>The genome assembly and annotation of the cricket Gryllus longicercus Weissman &amp; Gray.</title>
        <authorList>
            <person name="Szrajer S."/>
            <person name="Gray D."/>
            <person name="Ylla G."/>
        </authorList>
    </citation>
    <scope>NUCLEOTIDE SEQUENCE [LARGE SCALE GENOMIC DNA]</scope>
    <source>
        <strain evidence="9">DAG 2021-001</strain>
        <tissue evidence="9">Whole body minus gut</tissue>
    </source>
</reference>
<organism evidence="9 10">
    <name type="scientific">Gryllus longicercus</name>
    <dbReference type="NCBI Taxonomy" id="2509291"/>
    <lineage>
        <taxon>Eukaryota</taxon>
        <taxon>Metazoa</taxon>
        <taxon>Ecdysozoa</taxon>
        <taxon>Arthropoda</taxon>
        <taxon>Hexapoda</taxon>
        <taxon>Insecta</taxon>
        <taxon>Pterygota</taxon>
        <taxon>Neoptera</taxon>
        <taxon>Polyneoptera</taxon>
        <taxon>Orthoptera</taxon>
        <taxon>Ensifera</taxon>
        <taxon>Gryllidea</taxon>
        <taxon>Grylloidea</taxon>
        <taxon>Gryllidae</taxon>
        <taxon>Gryllinae</taxon>
        <taxon>Gryllus</taxon>
    </lineage>
</organism>
<name>A0AAN9V7U4_9ORTH</name>
<evidence type="ECO:0000256" key="5">
    <source>
        <dbReference type="ARBA" id="ARBA00023242"/>
    </source>
</evidence>
<comment type="caution">
    <text evidence="9">The sequence shown here is derived from an EMBL/GenBank/DDBJ whole genome shotgun (WGS) entry which is preliminary data.</text>
</comment>
<dbReference type="GO" id="GO:0006261">
    <property type="term" value="P:DNA-templated DNA replication"/>
    <property type="evidence" value="ECO:0007669"/>
    <property type="project" value="InterPro"/>
</dbReference>